<proteinExistence type="predicted"/>
<name>A0ABN2UPR9_9ACTN</name>
<protein>
    <recommendedName>
        <fullName evidence="3">XRE family transcriptional regulator</fullName>
    </recommendedName>
</protein>
<keyword evidence="2" id="KW-1185">Reference proteome</keyword>
<dbReference type="CDD" id="cd00093">
    <property type="entry name" value="HTH_XRE"/>
    <property type="match status" value="1"/>
</dbReference>
<dbReference type="Proteomes" id="UP001500751">
    <property type="component" value="Unassembled WGS sequence"/>
</dbReference>
<accession>A0ABN2UPR9</accession>
<dbReference type="InterPro" id="IPR001387">
    <property type="entry name" value="Cro/C1-type_HTH"/>
</dbReference>
<dbReference type="RefSeq" id="WP_344668060.1">
    <property type="nucleotide sequence ID" value="NZ_BAAAQN010000031.1"/>
</dbReference>
<reference evidence="1 2" key="1">
    <citation type="journal article" date="2019" name="Int. J. Syst. Evol. Microbiol.">
        <title>The Global Catalogue of Microorganisms (GCM) 10K type strain sequencing project: providing services to taxonomists for standard genome sequencing and annotation.</title>
        <authorList>
            <consortium name="The Broad Institute Genomics Platform"/>
            <consortium name="The Broad Institute Genome Sequencing Center for Infectious Disease"/>
            <person name="Wu L."/>
            <person name="Ma J."/>
        </authorList>
    </citation>
    <scope>NUCLEOTIDE SEQUENCE [LARGE SCALE GENOMIC DNA]</scope>
    <source>
        <strain evidence="1 2">JCM 16014</strain>
    </source>
</reference>
<evidence type="ECO:0008006" key="3">
    <source>
        <dbReference type="Google" id="ProtNLM"/>
    </source>
</evidence>
<evidence type="ECO:0000313" key="1">
    <source>
        <dbReference type="EMBL" id="GAA2041368.1"/>
    </source>
</evidence>
<gene>
    <name evidence="1" type="ORF">GCM10009839_49750</name>
</gene>
<comment type="caution">
    <text evidence="1">The sequence shown here is derived from an EMBL/GenBank/DDBJ whole genome shotgun (WGS) entry which is preliminary data.</text>
</comment>
<dbReference type="EMBL" id="BAAAQN010000031">
    <property type="protein sequence ID" value="GAA2041368.1"/>
    <property type="molecule type" value="Genomic_DNA"/>
</dbReference>
<organism evidence="1 2">
    <name type="scientific">Catenulispora yoronensis</name>
    <dbReference type="NCBI Taxonomy" id="450799"/>
    <lineage>
        <taxon>Bacteria</taxon>
        <taxon>Bacillati</taxon>
        <taxon>Actinomycetota</taxon>
        <taxon>Actinomycetes</taxon>
        <taxon>Catenulisporales</taxon>
        <taxon>Catenulisporaceae</taxon>
        <taxon>Catenulispora</taxon>
    </lineage>
</organism>
<evidence type="ECO:0000313" key="2">
    <source>
        <dbReference type="Proteomes" id="UP001500751"/>
    </source>
</evidence>
<sequence length="341" mass="37287">MDDAALPGSLRAEVMPAGAGRDLRSPWHQRPGTAPILSPDFAAALRGGPLHTALDLAIKRRGISLEALQRRLAERGVHVGLSTLSYWRRGRRHPEGERSVQALRALEAVLGIPDNSLVAHTAATPGGRRSTGRRPSPVTLDHTIGLTRERIAAMSGIDLDANLRLDLIQTHYVVSIDADRAERHITFSCAVSCRTDGADRYTILYDTRAASTTPVIEKSTSCRIGRIRTEPGHGVLAAEMRFDYPLHTGETYIFGFDISVVGEPTQSAYFEHGLRVPCPQFLLEVHFDRATLPVGAYRYVRRGQEPTEDSAAELTLGASATVHAVTLDAQPGVHGVRWDWE</sequence>